<dbReference type="InterPro" id="IPR036875">
    <property type="entry name" value="Znf_CCHC_sf"/>
</dbReference>
<keyword evidence="4" id="KW-1185">Reference proteome</keyword>
<dbReference type="SUPFAM" id="SSF57756">
    <property type="entry name" value="Retrovirus zinc finger-like domains"/>
    <property type="match status" value="1"/>
</dbReference>
<dbReference type="Pfam" id="PF14244">
    <property type="entry name" value="Retrotran_gag_3"/>
    <property type="match status" value="1"/>
</dbReference>
<reference evidence="3 4" key="1">
    <citation type="submission" date="2020-08" db="EMBL/GenBank/DDBJ databases">
        <title>Plant Genome Project.</title>
        <authorList>
            <person name="Zhang R.-G."/>
        </authorList>
    </citation>
    <scope>NUCLEOTIDE SEQUENCE [LARGE SCALE GENOMIC DNA]</scope>
    <source>
        <strain evidence="3">WSP0</strain>
        <tissue evidence="3">Leaf</tissue>
    </source>
</reference>
<dbReference type="AlphaFoldDB" id="A0AAV6JYP4"/>
<evidence type="ECO:0000313" key="3">
    <source>
        <dbReference type="EMBL" id="KAG5545278.1"/>
    </source>
</evidence>
<feature type="domain" description="CCHC-type" evidence="2">
    <location>
        <begin position="264"/>
        <end position="280"/>
    </location>
</feature>
<dbReference type="PANTHER" id="PTHR37610:SF97">
    <property type="entry name" value="RETROTRANSPOSON GAG DOMAIN-CONTAINING PROTEIN"/>
    <property type="match status" value="1"/>
</dbReference>
<name>A0AAV6JYP4_9ERIC</name>
<evidence type="ECO:0000313" key="4">
    <source>
        <dbReference type="Proteomes" id="UP000823749"/>
    </source>
</evidence>
<dbReference type="SMART" id="SM00343">
    <property type="entry name" value="ZnF_C2HC"/>
    <property type="match status" value="2"/>
</dbReference>
<dbReference type="PANTHER" id="PTHR37610">
    <property type="entry name" value="CCHC-TYPE DOMAIN-CONTAINING PROTEIN"/>
    <property type="match status" value="1"/>
</dbReference>
<feature type="region of interest" description="Disordered" evidence="1">
    <location>
        <begin position="285"/>
        <end position="323"/>
    </location>
</feature>
<dbReference type="InterPro" id="IPR029472">
    <property type="entry name" value="Copia-like_N"/>
</dbReference>
<feature type="domain" description="CCHC-type" evidence="2">
    <location>
        <begin position="245"/>
        <end position="261"/>
    </location>
</feature>
<dbReference type="Gene3D" id="4.10.60.10">
    <property type="entry name" value="Zinc finger, CCHC-type"/>
    <property type="match status" value="1"/>
</dbReference>
<gene>
    <name evidence="3" type="ORF">RHGRI_017666</name>
</gene>
<dbReference type="InterPro" id="IPR001878">
    <property type="entry name" value="Znf_CCHC"/>
</dbReference>
<sequence>MAKDDEQHSKKSKASGLQASTYANPSDPFYLHHSDQPCLVLMAQLLTQENYPIWSHAMLMALTTKNKDGFIDGTITRPLAGSAGEIKQWTRCNTIVKGWILNSISPSIAQSVMYSEDAHELWNELKELFSHTNSVHLSTSSRKSMIVYKETRGEYYTKLKGLWDLRDALCPLPPCGGDTTKELNQYQQKQRTIKFLMGLNEVYTAACGQILLMEPLPIAIGKAPEVAAFAVKDGSHYLSKNPHLRCDRCDATGHTSDSCRAHLKCDYCGWKGHTVDICRKLKRATSNGNKGNHQNRKYASSRVIPKAHHIDYKQGNPDVSPPS</sequence>
<dbReference type="Proteomes" id="UP000823749">
    <property type="component" value="Chromosome 6"/>
</dbReference>
<organism evidence="3 4">
    <name type="scientific">Rhododendron griersonianum</name>
    <dbReference type="NCBI Taxonomy" id="479676"/>
    <lineage>
        <taxon>Eukaryota</taxon>
        <taxon>Viridiplantae</taxon>
        <taxon>Streptophyta</taxon>
        <taxon>Embryophyta</taxon>
        <taxon>Tracheophyta</taxon>
        <taxon>Spermatophyta</taxon>
        <taxon>Magnoliopsida</taxon>
        <taxon>eudicotyledons</taxon>
        <taxon>Gunneridae</taxon>
        <taxon>Pentapetalae</taxon>
        <taxon>asterids</taxon>
        <taxon>Ericales</taxon>
        <taxon>Ericaceae</taxon>
        <taxon>Ericoideae</taxon>
        <taxon>Rhodoreae</taxon>
        <taxon>Rhododendron</taxon>
    </lineage>
</organism>
<accession>A0AAV6JYP4</accession>
<comment type="caution">
    <text evidence="3">The sequence shown here is derived from an EMBL/GenBank/DDBJ whole genome shotgun (WGS) entry which is preliminary data.</text>
</comment>
<evidence type="ECO:0000256" key="1">
    <source>
        <dbReference type="SAM" id="MobiDB-lite"/>
    </source>
</evidence>
<dbReference type="EMBL" id="JACTNZ010000006">
    <property type="protein sequence ID" value="KAG5545278.1"/>
    <property type="molecule type" value="Genomic_DNA"/>
</dbReference>
<dbReference type="GO" id="GO:0003676">
    <property type="term" value="F:nucleic acid binding"/>
    <property type="evidence" value="ECO:0007669"/>
    <property type="project" value="InterPro"/>
</dbReference>
<proteinExistence type="predicted"/>
<protein>
    <recommendedName>
        <fullName evidence="2">CCHC-type domain-containing protein</fullName>
    </recommendedName>
</protein>
<evidence type="ECO:0000259" key="2">
    <source>
        <dbReference type="SMART" id="SM00343"/>
    </source>
</evidence>
<dbReference type="GO" id="GO:0008270">
    <property type="term" value="F:zinc ion binding"/>
    <property type="evidence" value="ECO:0007669"/>
    <property type="project" value="InterPro"/>
</dbReference>